<dbReference type="RefSeq" id="WP_133849669.1">
    <property type="nucleotide sequence ID" value="NZ_SNXZ01000002.1"/>
</dbReference>
<protein>
    <submittedName>
        <fullName evidence="1">Uncharacterized protein</fullName>
    </submittedName>
</protein>
<name>A0A4R6SJ55_LABRH</name>
<keyword evidence="2" id="KW-1185">Reference proteome</keyword>
<sequence>METIDDGTVSRLDGLADLTPTFSVCVLCSHPDADPAAAFRSLVEFLRTNLAAKGRAQSVRCLAEVVLTGSDQVDEIASMLDLGFDDLFASIRERRATPNWSGERTEPIDVVNQLTLAIRRGRFVVVHTPVSDEALRKWLRRFNRLYRYLPSAVLRSTFQGNGRTVWLRGVHRRRFTKADSKTLVGMRVQEVLDDDEDASFAMSAAAIDYVPTDDGAIVRGRLTVSPQRSRIYWKVRVDMPTFLAATTETVDLLDKALVAEPQDELFPQLAIPEIDLCNVRGAYDISIAEPDELFDMPDPDGDLEARAHLLRNSILEVVGHPESAAFTAVVGHDGAEVGKLSIKPVPRGDGFDLDVRFAEVPSSEKHARRIRDAIGDGDLVRVYYESGHTFDEHQINCQNQTAPPFANLEFADFGLHLVTREKPLVHGDQAIHGAIARPGDLSLFSWVVEQYSTGWLVCDDGAGEVADFLHLDGGTLTAIHVKGAHSGSPARHVSVTAYQEVVGQAVKNLRSLTTDSLVDRFTVHRIAQPAAWRNGTRVTDLSEFVRALRDRTTRNKTRVVIVQPHLLRSVHDAARKAAEDGTPTRESRSLTLLDGLLRSARKAVISLWDDLTVIGSE</sequence>
<reference evidence="1 2" key="1">
    <citation type="submission" date="2019-03" db="EMBL/GenBank/DDBJ databases">
        <title>Genomic Encyclopedia of Type Strains, Phase IV (KMG-IV): sequencing the most valuable type-strain genomes for metagenomic binning, comparative biology and taxonomic classification.</title>
        <authorList>
            <person name="Goeker M."/>
        </authorList>
    </citation>
    <scope>NUCLEOTIDE SEQUENCE [LARGE SCALE GENOMIC DNA]</scope>
    <source>
        <strain evidence="1 2">DSM 45361</strain>
    </source>
</reference>
<gene>
    <name evidence="1" type="ORF">EV186_102905</name>
</gene>
<dbReference type="AlphaFoldDB" id="A0A4R6SJ55"/>
<evidence type="ECO:0000313" key="1">
    <source>
        <dbReference type="EMBL" id="TDQ01038.1"/>
    </source>
</evidence>
<dbReference type="EMBL" id="SNXZ01000002">
    <property type="protein sequence ID" value="TDQ01038.1"/>
    <property type="molecule type" value="Genomic_DNA"/>
</dbReference>
<dbReference type="OrthoDB" id="9148897at2"/>
<dbReference type="Proteomes" id="UP000295444">
    <property type="component" value="Unassembled WGS sequence"/>
</dbReference>
<evidence type="ECO:0000313" key="2">
    <source>
        <dbReference type="Proteomes" id="UP000295444"/>
    </source>
</evidence>
<organism evidence="1 2">
    <name type="scientific">Labedaea rhizosphaerae</name>
    <dbReference type="NCBI Taxonomy" id="598644"/>
    <lineage>
        <taxon>Bacteria</taxon>
        <taxon>Bacillati</taxon>
        <taxon>Actinomycetota</taxon>
        <taxon>Actinomycetes</taxon>
        <taxon>Pseudonocardiales</taxon>
        <taxon>Pseudonocardiaceae</taxon>
        <taxon>Labedaea</taxon>
    </lineage>
</organism>
<proteinExistence type="predicted"/>
<comment type="caution">
    <text evidence="1">The sequence shown here is derived from an EMBL/GenBank/DDBJ whole genome shotgun (WGS) entry which is preliminary data.</text>
</comment>
<accession>A0A4R6SJ55</accession>